<keyword evidence="2" id="KW-1185">Reference proteome</keyword>
<gene>
    <name evidence="1" type="ORF">VK792_15925</name>
</gene>
<comment type="caution">
    <text evidence="1">The sequence shown here is derived from an EMBL/GenBank/DDBJ whole genome shotgun (WGS) entry which is preliminary data.</text>
</comment>
<proteinExistence type="predicted"/>
<organism evidence="1 2">
    <name type="scientific">Mesobacterium hydrothermale</name>
    <dbReference type="NCBI Taxonomy" id="3111907"/>
    <lineage>
        <taxon>Bacteria</taxon>
        <taxon>Pseudomonadati</taxon>
        <taxon>Pseudomonadota</taxon>
        <taxon>Alphaproteobacteria</taxon>
        <taxon>Rhodobacterales</taxon>
        <taxon>Roseobacteraceae</taxon>
        <taxon>Mesobacterium</taxon>
    </lineage>
</organism>
<dbReference type="EMBL" id="JAYLLH010000028">
    <property type="protein sequence ID" value="MEC3862781.1"/>
    <property type="molecule type" value="Genomic_DNA"/>
</dbReference>
<name>A0ABU6HKB6_9RHOB</name>
<protein>
    <submittedName>
        <fullName evidence="1">Uncharacterized protein</fullName>
    </submittedName>
</protein>
<reference evidence="1 2" key="1">
    <citation type="submission" date="2024-01" db="EMBL/GenBank/DDBJ databases">
        <title>Mesobacterium rodlantinim sp. nov., isolated from shallow sea hydrothermal systems off Kueishantao Island.</title>
        <authorList>
            <person name="Su Z."/>
            <person name="Tang K."/>
        </authorList>
    </citation>
    <scope>NUCLEOTIDE SEQUENCE [LARGE SCALE GENOMIC DNA]</scope>
    <source>
        <strain evidence="1 2">TK19101</strain>
    </source>
</reference>
<evidence type="ECO:0000313" key="1">
    <source>
        <dbReference type="EMBL" id="MEC3862781.1"/>
    </source>
</evidence>
<dbReference type="RefSeq" id="WP_326298824.1">
    <property type="nucleotide sequence ID" value="NZ_JAYLLH010000028.1"/>
</dbReference>
<dbReference type="Proteomes" id="UP001348149">
    <property type="component" value="Unassembled WGS sequence"/>
</dbReference>
<sequence>MRLAGLAYAQARLQARLAELPSARDWQLIETGRDFGQTLEAARQGALGRYVSRLSRESTAADIEQALRFAWTELVDEVAGWTPARWQASLRWLTPLPHLRLPDARPDPLPADDAPETLVSKVWQAEFERRLPTADAGVLGALDPLLRRFLFGPAPAEGAETVARRLEDLFRTRGREPVAIIGWLGLMALVLERLRGALLRALLFPAEPAEGAP</sequence>
<evidence type="ECO:0000313" key="2">
    <source>
        <dbReference type="Proteomes" id="UP001348149"/>
    </source>
</evidence>
<accession>A0ABU6HKB6</accession>